<organism evidence="11 12">
    <name type="scientific">Isoalcanivorax beigongshangi</name>
    <dbReference type="NCBI Taxonomy" id="3238810"/>
    <lineage>
        <taxon>Bacteria</taxon>
        <taxon>Pseudomonadati</taxon>
        <taxon>Pseudomonadota</taxon>
        <taxon>Gammaproteobacteria</taxon>
        <taxon>Oceanospirillales</taxon>
        <taxon>Alcanivoracaceae</taxon>
        <taxon>Isoalcanivorax</taxon>
    </lineage>
</organism>
<dbReference type="Pfam" id="PF08206">
    <property type="entry name" value="OB_RNB"/>
    <property type="match status" value="1"/>
</dbReference>
<feature type="compositionally biased region" description="Basic residues" evidence="9">
    <location>
        <begin position="858"/>
        <end position="869"/>
    </location>
</feature>
<dbReference type="RefSeq" id="WP_369454249.1">
    <property type="nucleotide sequence ID" value="NZ_JBGCUO010000001.1"/>
</dbReference>
<evidence type="ECO:0000313" key="11">
    <source>
        <dbReference type="EMBL" id="MEY1661011.1"/>
    </source>
</evidence>
<dbReference type="InterPro" id="IPR011805">
    <property type="entry name" value="RNase_R"/>
</dbReference>
<evidence type="ECO:0000256" key="9">
    <source>
        <dbReference type="SAM" id="MobiDB-lite"/>
    </source>
</evidence>
<dbReference type="GO" id="GO:0008859">
    <property type="term" value="F:exoribonuclease II activity"/>
    <property type="evidence" value="ECO:0007669"/>
    <property type="project" value="UniProtKB-EC"/>
</dbReference>
<evidence type="ECO:0000256" key="3">
    <source>
        <dbReference type="ARBA" id="ARBA00022490"/>
    </source>
</evidence>
<name>A0ABV4ADT4_9GAMM</name>
<accession>A0ABV4ADT4</accession>
<dbReference type="InterPro" id="IPR001900">
    <property type="entry name" value="RNase_II/R"/>
</dbReference>
<dbReference type="PANTHER" id="PTHR23355">
    <property type="entry name" value="RIBONUCLEASE"/>
    <property type="match status" value="1"/>
</dbReference>
<dbReference type="HAMAP" id="MF_01895">
    <property type="entry name" value="RNase_R"/>
    <property type="match status" value="1"/>
</dbReference>
<dbReference type="Pfam" id="PF08461">
    <property type="entry name" value="WHD_RNase_R"/>
    <property type="match status" value="1"/>
</dbReference>
<keyword evidence="12" id="KW-1185">Reference proteome</keyword>
<feature type="region of interest" description="Disordered" evidence="9">
    <location>
        <begin position="756"/>
        <end position="878"/>
    </location>
</feature>
<keyword evidence="6 8" id="KW-0269">Exonuclease</keyword>
<dbReference type="Pfam" id="PF00575">
    <property type="entry name" value="S1"/>
    <property type="match status" value="1"/>
</dbReference>
<evidence type="ECO:0000259" key="10">
    <source>
        <dbReference type="PROSITE" id="PS50126"/>
    </source>
</evidence>
<feature type="domain" description="S1 motif" evidence="10">
    <location>
        <begin position="670"/>
        <end position="751"/>
    </location>
</feature>
<evidence type="ECO:0000256" key="8">
    <source>
        <dbReference type="HAMAP-Rule" id="MF_01895"/>
    </source>
</evidence>
<dbReference type="SMART" id="SM00955">
    <property type="entry name" value="RNB"/>
    <property type="match status" value="1"/>
</dbReference>
<comment type="similarity">
    <text evidence="8">Belongs to the RNR ribonuclease family. RNase R subfamily.</text>
</comment>
<proteinExistence type="inferred from homology"/>
<dbReference type="SUPFAM" id="SSF50249">
    <property type="entry name" value="Nucleic acid-binding proteins"/>
    <property type="match status" value="4"/>
</dbReference>
<dbReference type="InterPro" id="IPR022966">
    <property type="entry name" value="RNase_II/R_CS"/>
</dbReference>
<keyword evidence="3 8" id="KW-0963">Cytoplasm</keyword>
<dbReference type="Proteomes" id="UP001562065">
    <property type="component" value="Unassembled WGS sequence"/>
</dbReference>
<evidence type="ECO:0000313" key="12">
    <source>
        <dbReference type="Proteomes" id="UP001562065"/>
    </source>
</evidence>
<dbReference type="PROSITE" id="PS01175">
    <property type="entry name" value="RIBONUCLEASE_II"/>
    <property type="match status" value="1"/>
</dbReference>
<reference evidence="11 12" key="1">
    <citation type="submission" date="2024-07" db="EMBL/GenBank/DDBJ databases">
        <authorList>
            <person name="Ren Q."/>
        </authorList>
    </citation>
    <scope>NUCLEOTIDE SEQUENCE [LARGE SCALE GENOMIC DNA]</scope>
    <source>
        <strain evidence="11 12">REN37</strain>
    </source>
</reference>
<dbReference type="NCBIfam" id="TIGR02063">
    <property type="entry name" value="RNase_R"/>
    <property type="match status" value="1"/>
</dbReference>
<dbReference type="Gene3D" id="2.40.50.140">
    <property type="entry name" value="Nucleic acid-binding proteins"/>
    <property type="match status" value="2"/>
</dbReference>
<sequence>MSKKNRRYRDPYADREAAQYERPVASRELILQVLNDHGQPLARPELEQQLGIDDDTDREALRRRLKAMLRDGQLVENRRGQYGPIERMALIAGRVQGHRDGFGFVITDEPSEEDLFLSPRQMTLAMDGDRVLVSVEGRNRFGKQEARVAKIIERASTDVVGRFKRGPAGPRIEPSNRRITLEVLVSDLNGLEPADGDHVRAEILHYPSPREPRLVVRLVEIIAAEDQPGMEVDVALRSHEIPYIWPDAVQAAAAAFADTVSPAEWKGRVDLRDLPLVTIDGEDARDFDDAIFVERRLLSRGWRLVVAIADVSHYVTPGDELDREAHRRGTSVYFPNRVVPMLPEKLSNGLCSLNPDVDRLCLFCDMQVSAGGRITRFAFGEGVMRSHRRLTYTEVGNWLERPDSEEGQAVDASLDRPLKRMLTAYQKLFQALRTRREARGAIDFETVETRILYDDQKKISAIVPAERNSAHMMIEEAMLAANICAAKALQDAELPGLYRNHEPPKPEKLMALRDFVAPLGLTLKWSEKDGDAKPAVFQALNDQIGDRPDRVLIQTVMLRSLTQARYAAENKGHFGLAYGAYAHFTSPIRRYPDLLVHRALRYLIRNGDSGAPVTNPGKLPKLKRPEALPYDTAAMTVLGEHCSMTERRADDAARDVVQWLKCQYMEQHLGEEFEGVISGVTSFGLFVQINDLYVDGLVHVATLDSDYYRYDDKRHQLVGESSGRRYRLGDSVRVQIAAVHTEDRKIDLLLVDAPKPRGARKKPSVRDSLRSGDIPARGGTRSRSKAGQGGEGAPFEGQAARRSRARSGDSDEWSTQPQHATTPPAGAARKKKPAAGRAKPARNGSAPGKAPAKAAAKPARKPAAKRSRSKTPPSGDRG</sequence>
<evidence type="ECO:0000256" key="6">
    <source>
        <dbReference type="ARBA" id="ARBA00022839"/>
    </source>
</evidence>
<dbReference type="EMBL" id="JBGCUO010000001">
    <property type="protein sequence ID" value="MEY1661011.1"/>
    <property type="molecule type" value="Genomic_DNA"/>
</dbReference>
<evidence type="ECO:0000256" key="1">
    <source>
        <dbReference type="ARBA" id="ARBA00001849"/>
    </source>
</evidence>
<comment type="catalytic activity">
    <reaction evidence="1 8">
        <text>Exonucleolytic cleavage in the 3'- to 5'-direction to yield nucleoside 5'-phosphates.</text>
        <dbReference type="EC" id="3.1.13.1"/>
    </reaction>
</comment>
<dbReference type="Pfam" id="PF17876">
    <property type="entry name" value="CSD2"/>
    <property type="match status" value="1"/>
</dbReference>
<dbReference type="InterPro" id="IPR004476">
    <property type="entry name" value="RNase_II/RNase_R"/>
</dbReference>
<dbReference type="CDD" id="cd04471">
    <property type="entry name" value="S1_RNase_R"/>
    <property type="match status" value="1"/>
</dbReference>
<dbReference type="InterPro" id="IPR011129">
    <property type="entry name" value="CSD"/>
</dbReference>
<dbReference type="InterPro" id="IPR013223">
    <property type="entry name" value="RNase_B_OB_dom"/>
</dbReference>
<dbReference type="NCBIfam" id="TIGR00358">
    <property type="entry name" value="3_prime_RNase"/>
    <property type="match status" value="1"/>
</dbReference>
<dbReference type="SMART" id="SM00357">
    <property type="entry name" value="CSP"/>
    <property type="match status" value="1"/>
</dbReference>
<comment type="caution">
    <text evidence="11">The sequence shown here is derived from an EMBL/GenBank/DDBJ whole genome shotgun (WGS) entry which is preliminary data.</text>
</comment>
<evidence type="ECO:0000256" key="5">
    <source>
        <dbReference type="ARBA" id="ARBA00022801"/>
    </source>
</evidence>
<comment type="subcellular location">
    <subcellularLocation>
        <location evidence="2 8">Cytoplasm</location>
    </subcellularLocation>
</comment>
<dbReference type="EC" id="3.1.13.1" evidence="8"/>
<evidence type="ECO:0000256" key="2">
    <source>
        <dbReference type="ARBA" id="ARBA00004496"/>
    </source>
</evidence>
<evidence type="ECO:0000256" key="4">
    <source>
        <dbReference type="ARBA" id="ARBA00022722"/>
    </source>
</evidence>
<dbReference type="InterPro" id="IPR012340">
    <property type="entry name" value="NA-bd_OB-fold"/>
</dbReference>
<comment type="function">
    <text evidence="8">3'-5' exoribonuclease that releases 5'-nucleoside monophosphates and is involved in maturation of structured RNAs.</text>
</comment>
<dbReference type="PANTHER" id="PTHR23355:SF9">
    <property type="entry name" value="DIS3-LIKE EXONUCLEASE 2"/>
    <property type="match status" value="1"/>
</dbReference>
<dbReference type="InterPro" id="IPR003029">
    <property type="entry name" value="S1_domain"/>
</dbReference>
<dbReference type="InterPro" id="IPR013668">
    <property type="entry name" value="RNase_R_HTH_12"/>
</dbReference>
<dbReference type="InterPro" id="IPR040476">
    <property type="entry name" value="CSD2"/>
</dbReference>
<dbReference type="InterPro" id="IPR050180">
    <property type="entry name" value="RNR_Ribonuclease"/>
</dbReference>
<gene>
    <name evidence="8 11" type="primary">rnr</name>
    <name evidence="11" type="ORF">AB5I84_02490</name>
</gene>
<dbReference type="PROSITE" id="PS50126">
    <property type="entry name" value="S1"/>
    <property type="match status" value="1"/>
</dbReference>
<keyword evidence="4 8" id="KW-0540">Nuclease</keyword>
<evidence type="ECO:0000256" key="7">
    <source>
        <dbReference type="ARBA" id="ARBA00022884"/>
    </source>
</evidence>
<keyword evidence="5 8" id="KW-0378">Hydrolase</keyword>
<keyword evidence="7 8" id="KW-0694">RNA-binding</keyword>
<dbReference type="SMART" id="SM00316">
    <property type="entry name" value="S1"/>
    <property type="match status" value="1"/>
</dbReference>
<feature type="compositionally biased region" description="Low complexity" evidence="9">
    <location>
        <begin position="844"/>
        <end position="857"/>
    </location>
</feature>
<protein>
    <recommendedName>
        <fullName evidence="8">Ribonuclease R</fullName>
        <shortName evidence="8">RNase R</shortName>
        <ecNumber evidence="8">3.1.13.1</ecNumber>
    </recommendedName>
</protein>
<dbReference type="Pfam" id="PF00773">
    <property type="entry name" value="RNB"/>
    <property type="match status" value="1"/>
</dbReference>